<dbReference type="Proteomes" id="UP000215453">
    <property type="component" value="Chromosome 18"/>
</dbReference>
<dbReference type="Gene3D" id="3.40.50.300">
    <property type="entry name" value="P-loop containing nucleotide triphosphate hydrolases"/>
    <property type="match status" value="1"/>
</dbReference>
<feature type="region of interest" description="Disordered" evidence="4">
    <location>
        <begin position="1"/>
        <end position="40"/>
    </location>
</feature>
<feature type="region of interest" description="Disordered" evidence="4">
    <location>
        <begin position="617"/>
        <end position="652"/>
    </location>
</feature>
<dbReference type="AlphaFoldDB" id="A0A1Y6M5M1"/>
<feature type="compositionally biased region" description="Polar residues" evidence="4">
    <location>
        <begin position="1"/>
        <end position="10"/>
    </location>
</feature>
<dbReference type="SUPFAM" id="SSF52540">
    <property type="entry name" value="P-loop containing nucleoside triphosphate hydrolases"/>
    <property type="match status" value="1"/>
</dbReference>
<dbReference type="GO" id="GO:0016787">
    <property type="term" value="F:hydrolase activity"/>
    <property type="evidence" value="ECO:0007669"/>
    <property type="project" value="UniProtKB-KW"/>
</dbReference>
<evidence type="ECO:0008006" key="7">
    <source>
        <dbReference type="Google" id="ProtNLM"/>
    </source>
</evidence>
<dbReference type="InterPro" id="IPR050628">
    <property type="entry name" value="SNF2_RAD54_helicase_TF"/>
</dbReference>
<evidence type="ECO:0000256" key="3">
    <source>
        <dbReference type="ARBA" id="ARBA00022840"/>
    </source>
</evidence>
<proteinExistence type="predicted"/>
<evidence type="ECO:0000313" key="5">
    <source>
        <dbReference type="EMBL" id="SMY30421.1"/>
    </source>
</evidence>
<evidence type="ECO:0000256" key="4">
    <source>
        <dbReference type="SAM" id="MobiDB-lite"/>
    </source>
</evidence>
<dbReference type="PANTHER" id="PTHR45626">
    <property type="entry name" value="TRANSCRIPTION TERMINATION FACTOR 2-RELATED"/>
    <property type="match status" value="1"/>
</dbReference>
<dbReference type="InterPro" id="IPR027417">
    <property type="entry name" value="P-loop_NTPase"/>
</dbReference>
<organism evidence="5 6">
    <name type="scientific">Zymoseptoria tritici ST99CH_1A5</name>
    <dbReference type="NCBI Taxonomy" id="1276529"/>
    <lineage>
        <taxon>Eukaryota</taxon>
        <taxon>Fungi</taxon>
        <taxon>Dikarya</taxon>
        <taxon>Ascomycota</taxon>
        <taxon>Pezizomycotina</taxon>
        <taxon>Dothideomycetes</taxon>
        <taxon>Dothideomycetidae</taxon>
        <taxon>Mycosphaerellales</taxon>
        <taxon>Mycosphaerellaceae</taxon>
        <taxon>Zymoseptoria</taxon>
    </lineage>
</organism>
<dbReference type="GO" id="GO:0008094">
    <property type="term" value="F:ATP-dependent activity, acting on DNA"/>
    <property type="evidence" value="ECO:0007669"/>
    <property type="project" value="TreeGrafter"/>
</dbReference>
<evidence type="ECO:0000256" key="2">
    <source>
        <dbReference type="ARBA" id="ARBA00022801"/>
    </source>
</evidence>
<name>A0A1Y6M5M1_ZYMTR</name>
<evidence type="ECO:0000256" key="1">
    <source>
        <dbReference type="ARBA" id="ARBA00022741"/>
    </source>
</evidence>
<gene>
    <name evidence="5" type="ORF">ZT1A5_G11874</name>
</gene>
<keyword evidence="3" id="KW-0067">ATP-binding</keyword>
<dbReference type="GO" id="GO:0006281">
    <property type="term" value="P:DNA repair"/>
    <property type="evidence" value="ECO:0007669"/>
    <property type="project" value="TreeGrafter"/>
</dbReference>
<feature type="compositionally biased region" description="Polar residues" evidence="4">
    <location>
        <begin position="629"/>
        <end position="643"/>
    </location>
</feature>
<dbReference type="Gene3D" id="3.40.50.10810">
    <property type="entry name" value="Tandem AAA-ATPase domain"/>
    <property type="match status" value="1"/>
</dbReference>
<protein>
    <recommendedName>
        <fullName evidence="7">Helicase C-terminal domain-containing protein</fullName>
    </recommendedName>
</protein>
<reference evidence="5 6" key="1">
    <citation type="submission" date="2016-10" db="EMBL/GenBank/DDBJ databases">
        <authorList>
            <person name="Varghese N."/>
        </authorList>
    </citation>
    <scope>NUCLEOTIDE SEQUENCE [LARGE SCALE GENOMIC DNA]</scope>
</reference>
<keyword evidence="1" id="KW-0547">Nucleotide-binding</keyword>
<evidence type="ECO:0000313" key="6">
    <source>
        <dbReference type="Proteomes" id="UP000215453"/>
    </source>
</evidence>
<feature type="region of interest" description="Disordered" evidence="4">
    <location>
        <begin position="260"/>
        <end position="281"/>
    </location>
</feature>
<dbReference type="InterPro" id="IPR038718">
    <property type="entry name" value="SNF2-like_sf"/>
</dbReference>
<keyword evidence="2" id="KW-0378">Hydrolase</keyword>
<sequence>MISTYRSNLFRSWKPKPEKGKGEKKKSKKVKKAKRPKTDNFTEDKDFHQLKWYGRVIYDECQEIRNYHTQTNETGRERKAPVNLMVSATATLNDESDILGTLSLLWPNIEQRLKTKHSDIWKSWYKSGKALQGDSPWSSLLEDLADIEEKGPIDLQDPRRLAAFNPWVIQKLLEYMRNSAYGLGKAGLYHKYLTETGQLLRNPSTHMPVNATEKLSLAKLVPQPNIRTELLRPALEEHRDMEIMQMLAAKMYCKALTDPHNKGPAKVQNGRPIEDKKKNGPMPSVVARARFGSIVASSYQAANLHLMLDGETTVDKFDRRRHKLHNAQLMFGYVTDWKQDMPTTQREMMTWLAYGSLKLRALIEYYVTKVMRSPDRKMMVCEDIPFSAWFWELAFATMNIPVATYHGDLSEKQRRKMVADFNDPNSTLRVLICEYGCTVAGMNFQTCCNDVFVCTAGVNLHIEHQVQYRPCRADQVKPQVNIVRACVIGTDDELREDSAARKMLAMANLSMGSADYPMLAKWALLKIVEIDAAHNDPRAEKILAKMNGGKAPEVDSSTSDGQPSVVSPFSYNYARAKALLQETLQQDTTNMNKRSIQQRRRVLKRLSNIDPAGTITEDMLDPNWRPTRASKTASKQAPTNASQPIEPLQVDGIGPNGRSAEQKRMKVDHDSAMKIAAEDEGHLRYHLKFNRHVGAFTAEHVRDFEEVLQLGLASLTGYLYGIPDASYRAKNRHIKYSSVPKDMNKKLEDWIRVHLKPGLKNSTWAAGQWYKHDKGTLSQRPTRSEETQTCKWACCTDGRRRPQRQWKASAS</sequence>
<feature type="compositionally biased region" description="Basic residues" evidence="4">
    <location>
        <begin position="22"/>
        <end position="35"/>
    </location>
</feature>
<accession>A0A1Y6M5M1</accession>
<dbReference type="GO" id="GO:0005524">
    <property type="term" value="F:ATP binding"/>
    <property type="evidence" value="ECO:0007669"/>
    <property type="project" value="UniProtKB-KW"/>
</dbReference>
<dbReference type="GO" id="GO:0005634">
    <property type="term" value="C:nucleus"/>
    <property type="evidence" value="ECO:0007669"/>
    <property type="project" value="TreeGrafter"/>
</dbReference>
<dbReference type="EMBL" id="LT882693">
    <property type="protein sequence ID" value="SMY30421.1"/>
    <property type="molecule type" value="Genomic_DNA"/>
</dbReference>